<evidence type="ECO:0000313" key="4">
    <source>
        <dbReference type="Proteomes" id="UP001497516"/>
    </source>
</evidence>
<feature type="coiled-coil region" evidence="1">
    <location>
        <begin position="1"/>
        <end position="28"/>
    </location>
</feature>
<dbReference type="AlphaFoldDB" id="A0AAV2FQ47"/>
<proteinExistence type="predicted"/>
<accession>A0AAV2FQ47</accession>
<evidence type="ECO:0000313" key="3">
    <source>
        <dbReference type="EMBL" id="CAL1400470.1"/>
    </source>
</evidence>
<feature type="region of interest" description="Disordered" evidence="2">
    <location>
        <begin position="58"/>
        <end position="80"/>
    </location>
</feature>
<dbReference type="Proteomes" id="UP001497516">
    <property type="component" value="Chromosome 7"/>
</dbReference>
<evidence type="ECO:0000256" key="2">
    <source>
        <dbReference type="SAM" id="MobiDB-lite"/>
    </source>
</evidence>
<name>A0AAV2FQ47_9ROSI</name>
<evidence type="ECO:0000256" key="1">
    <source>
        <dbReference type="SAM" id="Coils"/>
    </source>
</evidence>
<gene>
    <name evidence="3" type="ORF">LTRI10_LOCUS40597</name>
</gene>
<keyword evidence="4" id="KW-1185">Reference proteome</keyword>
<sequence>MAKHTSRIVELELQMANVRQQMDSQHTDLKAAIAALASSTKENLEAITASLSHLREKSPIRAQHPANHEPLFDNQQFRPQ</sequence>
<reference evidence="3 4" key="1">
    <citation type="submission" date="2024-04" db="EMBL/GenBank/DDBJ databases">
        <authorList>
            <person name="Fracassetti M."/>
        </authorList>
    </citation>
    <scope>NUCLEOTIDE SEQUENCE [LARGE SCALE GENOMIC DNA]</scope>
</reference>
<dbReference type="EMBL" id="OZ034820">
    <property type="protein sequence ID" value="CAL1400470.1"/>
    <property type="molecule type" value="Genomic_DNA"/>
</dbReference>
<protein>
    <submittedName>
        <fullName evidence="3">Uncharacterized protein</fullName>
    </submittedName>
</protein>
<keyword evidence="1" id="KW-0175">Coiled coil</keyword>
<organism evidence="3 4">
    <name type="scientific">Linum trigynum</name>
    <dbReference type="NCBI Taxonomy" id="586398"/>
    <lineage>
        <taxon>Eukaryota</taxon>
        <taxon>Viridiplantae</taxon>
        <taxon>Streptophyta</taxon>
        <taxon>Embryophyta</taxon>
        <taxon>Tracheophyta</taxon>
        <taxon>Spermatophyta</taxon>
        <taxon>Magnoliopsida</taxon>
        <taxon>eudicotyledons</taxon>
        <taxon>Gunneridae</taxon>
        <taxon>Pentapetalae</taxon>
        <taxon>rosids</taxon>
        <taxon>fabids</taxon>
        <taxon>Malpighiales</taxon>
        <taxon>Linaceae</taxon>
        <taxon>Linum</taxon>
    </lineage>
</organism>